<reference evidence="2" key="1">
    <citation type="submission" date="2025-08" db="UniProtKB">
        <authorList>
            <consortium name="RefSeq"/>
        </authorList>
    </citation>
    <scope>IDENTIFICATION</scope>
    <source>
        <tissue evidence="2">Liver</tissue>
    </source>
</reference>
<dbReference type="Proteomes" id="UP000695026">
    <property type="component" value="Unplaced"/>
</dbReference>
<dbReference type="CTD" id="103185497"/>
<name>A0A9F5N127_PYTBI</name>
<protein>
    <submittedName>
        <fullName evidence="2">Lung adenoma susceptibility protein 2 isoform X2</fullName>
    </submittedName>
</protein>
<dbReference type="RefSeq" id="XP_025026587.1">
    <property type="nucleotide sequence ID" value="XM_025170819.1"/>
</dbReference>
<proteinExistence type="predicted"/>
<evidence type="ECO:0000313" key="2">
    <source>
        <dbReference type="RefSeq" id="XP_025026587.1"/>
    </source>
</evidence>
<gene>
    <name evidence="2" type="primary">CUNH18orf54</name>
</gene>
<evidence type="ECO:0000313" key="1">
    <source>
        <dbReference type="Proteomes" id="UP000695026"/>
    </source>
</evidence>
<dbReference type="InterPro" id="IPR052679">
    <property type="entry name" value="Cell_Prolif_Regulator"/>
</dbReference>
<organism evidence="1 2">
    <name type="scientific">Python bivittatus</name>
    <name type="common">Burmese python</name>
    <name type="synonym">Python molurus bivittatus</name>
    <dbReference type="NCBI Taxonomy" id="176946"/>
    <lineage>
        <taxon>Eukaryota</taxon>
        <taxon>Metazoa</taxon>
        <taxon>Chordata</taxon>
        <taxon>Craniata</taxon>
        <taxon>Vertebrata</taxon>
        <taxon>Euteleostomi</taxon>
        <taxon>Lepidosauria</taxon>
        <taxon>Squamata</taxon>
        <taxon>Bifurcata</taxon>
        <taxon>Unidentata</taxon>
        <taxon>Episquamata</taxon>
        <taxon>Toxicofera</taxon>
        <taxon>Serpentes</taxon>
        <taxon>Henophidia</taxon>
        <taxon>Pythonidae</taxon>
        <taxon>Python</taxon>
    </lineage>
</organism>
<dbReference type="PANTHER" id="PTHR35079:SF1">
    <property type="entry name" value="LUNG ADENOMA SUSCEPTIBILITY PROTEIN 2"/>
    <property type="match status" value="1"/>
</dbReference>
<dbReference type="PANTHER" id="PTHR35079">
    <property type="entry name" value="LUNG ADENOMA SUSCEPTIBILITY PROTEIN 2"/>
    <property type="match status" value="1"/>
</dbReference>
<accession>A0A9F5N127</accession>
<dbReference type="AlphaFoldDB" id="A0A9F5N127"/>
<keyword evidence="1" id="KW-1185">Reference proteome</keyword>
<dbReference type="GeneID" id="103049102"/>
<sequence length="275" mass="30474">MSCLVKKKSVCSPETTVSSLLASSSLNSGHDSLNIHSPVQYKDKLYSSASQALEAYIKDFNLSLSSPDVRPGKIDIPQRASKNFKSSRDSFKSKCDDTELVIQKARRALESSAGKSTSLLKNDGSPCTVDVLEAERLWDNVPVGLKPPVPVSCVEENSPPNSKTSIVNNFLEDCLQNGQQESTFSGGNHHGPVEALKLMLFNLQAVQHSFNKNKSDRPDEESKKVLREDEDFKLIDYEMIPVARSLQRALHHLSRLKGLVEDSSDREESKELLKT</sequence>